<reference evidence="1 2" key="1">
    <citation type="submission" date="2017-05" db="EMBL/GenBank/DDBJ databases">
        <title>Lactobacillus johnsonii from commercial turkeys.</title>
        <authorList>
            <person name="Johnson T.J."/>
            <person name="Youmans B."/>
        </authorList>
    </citation>
    <scope>NUCLEOTIDE SEQUENCE [LARGE SCALE GENOMIC DNA]</scope>
    <source>
        <strain evidence="1 2">UMNLJ54</strain>
    </source>
</reference>
<comment type="caution">
    <text evidence="1">The sequence shown here is derived from an EMBL/GenBank/DDBJ whole genome shotgun (WGS) entry which is preliminary data.</text>
</comment>
<sequence length="217" mass="25352">MKTKSGKHRLTQKSVNILYKNLKNKENEKDIENAWREFFSQYYNSGSDHILKVISPYDVDGYLEVDDGLFFFLRILMEFKDGTDLNKISDRVRITAQCIHYLKRFKDNGDQLPNVIIGADENQIFVLYAPNFYSYLDKDYRWDIAPSSAFKEDLELTHDLLNDKNLSIWVYNLSNVKNSERKSTLQSVFDEIDQLTSSRGQEYQVKVTEANIAGLFS</sequence>
<name>A0AAX0PVI7_LACJH</name>
<dbReference type="AlphaFoldDB" id="A0AAX0PVI7"/>
<evidence type="ECO:0000313" key="1">
    <source>
        <dbReference type="EMBL" id="PAB52716.1"/>
    </source>
</evidence>
<dbReference type="EMBL" id="NIBB01000027">
    <property type="protein sequence ID" value="PAB52716.1"/>
    <property type="molecule type" value="Genomic_DNA"/>
</dbReference>
<evidence type="ECO:0000313" key="2">
    <source>
        <dbReference type="Proteomes" id="UP000216448"/>
    </source>
</evidence>
<protein>
    <submittedName>
        <fullName evidence="1">Uncharacterized protein</fullName>
    </submittedName>
</protein>
<proteinExistence type="predicted"/>
<accession>A0AAX0PVI7</accession>
<organism evidence="1 2">
    <name type="scientific">Lactobacillus johnsonii</name>
    <dbReference type="NCBI Taxonomy" id="33959"/>
    <lineage>
        <taxon>Bacteria</taxon>
        <taxon>Bacillati</taxon>
        <taxon>Bacillota</taxon>
        <taxon>Bacilli</taxon>
        <taxon>Lactobacillales</taxon>
        <taxon>Lactobacillaceae</taxon>
        <taxon>Lactobacillus</taxon>
    </lineage>
</organism>
<gene>
    <name evidence="1" type="ORF">A3P64_05030</name>
</gene>
<feature type="non-terminal residue" evidence="1">
    <location>
        <position position="217"/>
    </location>
</feature>
<dbReference type="Proteomes" id="UP000216448">
    <property type="component" value="Unassembled WGS sequence"/>
</dbReference>